<dbReference type="Proteomes" id="UP000092093">
    <property type="component" value="Unassembled WGS sequence"/>
</dbReference>
<evidence type="ECO:0000313" key="2">
    <source>
        <dbReference type="Proteomes" id="UP000092093"/>
    </source>
</evidence>
<protein>
    <submittedName>
        <fullName evidence="1">Uncharacterized protein</fullName>
    </submittedName>
</protein>
<sequence length="110" mass="12606">MIINFNLNLPISIPTDVILEWQNGINDGIATNKWWQSLTKDQQKLLLEKCLVFLQQQKIKEAKVDSKSLVPSLIQLSKSAGCLELSQDAKNRFVLSGRIDRNSYYSRNHC</sequence>
<comment type="caution">
    <text evidence="1">The sequence shown here is derived from an EMBL/GenBank/DDBJ whole genome shotgun (WGS) entry which is preliminary data.</text>
</comment>
<gene>
    <name evidence="1" type="ORF">AN484_12930</name>
</gene>
<proteinExistence type="predicted"/>
<reference evidence="1 2" key="1">
    <citation type="submission" date="2015-09" db="EMBL/GenBank/DDBJ databases">
        <title>Aphanizomenon flos-aquae WA102.</title>
        <authorList>
            <person name="Driscoll C."/>
        </authorList>
    </citation>
    <scope>NUCLEOTIDE SEQUENCE [LARGE SCALE GENOMIC DNA]</scope>
    <source>
        <strain evidence="1">WA102</strain>
    </source>
</reference>
<accession>A0A1B7X205</accession>
<dbReference type="AlphaFoldDB" id="A0A1B7X205"/>
<evidence type="ECO:0000313" key="1">
    <source>
        <dbReference type="EMBL" id="OBQ43330.1"/>
    </source>
</evidence>
<dbReference type="EMBL" id="LJOW01000059">
    <property type="protein sequence ID" value="OBQ43330.1"/>
    <property type="molecule type" value="Genomic_DNA"/>
</dbReference>
<organism evidence="1 2">
    <name type="scientific">Aphanizomenon flos-aquae WA102</name>
    <dbReference type="NCBI Taxonomy" id="1710896"/>
    <lineage>
        <taxon>Bacteria</taxon>
        <taxon>Bacillati</taxon>
        <taxon>Cyanobacteriota</taxon>
        <taxon>Cyanophyceae</taxon>
        <taxon>Nostocales</taxon>
        <taxon>Aphanizomenonaceae</taxon>
        <taxon>Aphanizomenon</taxon>
    </lineage>
</organism>
<name>A0A1B7X205_APHFL</name>